<reference evidence="2" key="1">
    <citation type="submission" date="2014-11" db="EMBL/GenBank/DDBJ databases">
        <authorList>
            <person name="Amaro Gonzalez C."/>
        </authorList>
    </citation>
    <scope>NUCLEOTIDE SEQUENCE</scope>
</reference>
<organism evidence="2">
    <name type="scientific">Anguilla anguilla</name>
    <name type="common">European freshwater eel</name>
    <name type="synonym">Muraena anguilla</name>
    <dbReference type="NCBI Taxonomy" id="7936"/>
    <lineage>
        <taxon>Eukaryota</taxon>
        <taxon>Metazoa</taxon>
        <taxon>Chordata</taxon>
        <taxon>Craniata</taxon>
        <taxon>Vertebrata</taxon>
        <taxon>Euteleostomi</taxon>
        <taxon>Actinopterygii</taxon>
        <taxon>Neopterygii</taxon>
        <taxon>Teleostei</taxon>
        <taxon>Anguilliformes</taxon>
        <taxon>Anguillidae</taxon>
        <taxon>Anguilla</taxon>
    </lineage>
</organism>
<feature type="chain" id="PRO_5002434677" evidence="1">
    <location>
        <begin position="17"/>
        <end position="88"/>
    </location>
</feature>
<dbReference type="AlphaFoldDB" id="A0A0E9W7I2"/>
<feature type="signal peptide" evidence="1">
    <location>
        <begin position="1"/>
        <end position="16"/>
    </location>
</feature>
<proteinExistence type="predicted"/>
<protein>
    <submittedName>
        <fullName evidence="2">Uncharacterized protein</fullName>
    </submittedName>
</protein>
<accession>A0A0E9W7I2</accession>
<sequence>MKAVILFSLTLVLVSTKSIPHECKRIQLEEMNTELNKTDPKIFTNQFVPDVINYEKCTKEDSAKLGKLHQIPLGKMQQFPDCSSHTVR</sequence>
<reference evidence="2" key="2">
    <citation type="journal article" date="2015" name="Fish Shellfish Immunol.">
        <title>Early steps in the European eel (Anguilla anguilla)-Vibrio vulnificus interaction in the gills: Role of the RtxA13 toxin.</title>
        <authorList>
            <person name="Callol A."/>
            <person name="Pajuelo D."/>
            <person name="Ebbesson L."/>
            <person name="Teles M."/>
            <person name="MacKenzie S."/>
            <person name="Amaro C."/>
        </authorList>
    </citation>
    <scope>NUCLEOTIDE SEQUENCE</scope>
</reference>
<name>A0A0E9W7I2_ANGAN</name>
<keyword evidence="1" id="KW-0732">Signal</keyword>
<evidence type="ECO:0000256" key="1">
    <source>
        <dbReference type="SAM" id="SignalP"/>
    </source>
</evidence>
<dbReference type="EMBL" id="GBXM01023027">
    <property type="protein sequence ID" value="JAH85550.1"/>
    <property type="molecule type" value="Transcribed_RNA"/>
</dbReference>
<evidence type="ECO:0000313" key="2">
    <source>
        <dbReference type="EMBL" id="JAH85550.1"/>
    </source>
</evidence>